<comment type="subcellular location">
    <subcellularLocation>
        <location evidence="2">Cell membrane</location>
        <topology evidence="2">Single-pass type II membrane protein</topology>
    </subcellularLocation>
    <subcellularLocation>
        <location evidence="7">Membrane</location>
        <topology evidence="7">Single-pass type II membrane protein</topology>
    </subcellularLocation>
</comment>
<dbReference type="Pfam" id="PF10502">
    <property type="entry name" value="Peptidase_S26"/>
    <property type="match status" value="1"/>
</dbReference>
<comment type="catalytic activity">
    <reaction evidence="1 7">
        <text>Cleavage of hydrophobic, N-terminal signal or leader sequences from secreted and periplasmic proteins.</text>
        <dbReference type="EC" id="3.4.21.89"/>
    </reaction>
</comment>
<dbReference type="CDD" id="cd06530">
    <property type="entry name" value="S26_SPase_I"/>
    <property type="match status" value="1"/>
</dbReference>
<dbReference type="Gene3D" id="2.10.109.10">
    <property type="entry name" value="Umud Fragment, subunit A"/>
    <property type="match status" value="1"/>
</dbReference>
<comment type="similarity">
    <text evidence="3 7">Belongs to the peptidase S26 family.</text>
</comment>
<evidence type="ECO:0000259" key="8">
    <source>
        <dbReference type="Pfam" id="PF10502"/>
    </source>
</evidence>
<dbReference type="InterPro" id="IPR019533">
    <property type="entry name" value="Peptidase_S26"/>
</dbReference>
<dbReference type="PANTHER" id="PTHR43390">
    <property type="entry name" value="SIGNAL PEPTIDASE I"/>
    <property type="match status" value="1"/>
</dbReference>
<feature type="transmembrane region" description="Helical" evidence="7">
    <location>
        <begin position="20"/>
        <end position="38"/>
    </location>
</feature>
<evidence type="ECO:0000256" key="5">
    <source>
        <dbReference type="ARBA" id="ARBA00022801"/>
    </source>
</evidence>
<sequence length="185" mass="20989">MRFFQRRYQENTTLLNICKYVADVCVVIVLAYVLVTFICCRSTVVGNSMEETLSNDNTVLINRISYAFNGPKRFDCIAFEQDSVDSSKIYIKRVVGLPGETVQIKDGRVYINDVQLDDYVDTTILTPGVAANPYKLADDEYFVLGDNRNNSEDSRFASVGMVKRKNVVGKVWMVIEPFDSFGFVK</sequence>
<keyword evidence="5 7" id="KW-0378">Hydrolase</keyword>
<evidence type="ECO:0000256" key="4">
    <source>
        <dbReference type="ARBA" id="ARBA00013208"/>
    </source>
</evidence>
<dbReference type="InterPro" id="IPR019757">
    <property type="entry name" value="Pept_S26A_signal_pept_1_Lys-AS"/>
</dbReference>
<evidence type="ECO:0000256" key="6">
    <source>
        <dbReference type="PIRSR" id="PIRSR600223-1"/>
    </source>
</evidence>
<evidence type="ECO:0000256" key="3">
    <source>
        <dbReference type="ARBA" id="ARBA00009370"/>
    </source>
</evidence>
<dbReference type="PRINTS" id="PR00727">
    <property type="entry name" value="LEADERPTASE"/>
</dbReference>
<dbReference type="SUPFAM" id="SSF51306">
    <property type="entry name" value="LexA/Signal peptidase"/>
    <property type="match status" value="1"/>
</dbReference>
<keyword evidence="7" id="KW-0812">Transmembrane</keyword>
<dbReference type="RefSeq" id="WP_022098615.1">
    <property type="nucleotide sequence ID" value="NZ_CABIXW010000001.1"/>
</dbReference>
<keyword evidence="7" id="KW-0472">Membrane</keyword>
<gene>
    <name evidence="9" type="primary">sipS</name>
    <name evidence="9" type="ORF">ERS852490_00926</name>
    <name evidence="10" type="ORF">ERS852492_00208</name>
</gene>
<name>A0A174YRP6_9FIRM</name>
<dbReference type="PROSITE" id="PS00761">
    <property type="entry name" value="SPASE_I_3"/>
    <property type="match status" value="1"/>
</dbReference>
<feature type="domain" description="Peptidase S26" evidence="8">
    <location>
        <begin position="19"/>
        <end position="174"/>
    </location>
</feature>
<feature type="active site" evidence="6">
    <location>
        <position position="92"/>
    </location>
</feature>
<organism evidence="9 11">
    <name type="scientific">Lachnospira eligens</name>
    <dbReference type="NCBI Taxonomy" id="39485"/>
    <lineage>
        <taxon>Bacteria</taxon>
        <taxon>Bacillati</taxon>
        <taxon>Bacillota</taxon>
        <taxon>Clostridia</taxon>
        <taxon>Lachnospirales</taxon>
        <taxon>Lachnospiraceae</taxon>
        <taxon>Lachnospira</taxon>
    </lineage>
</organism>
<evidence type="ECO:0000313" key="9">
    <source>
        <dbReference type="EMBL" id="CUQ76207.1"/>
    </source>
</evidence>
<evidence type="ECO:0000256" key="1">
    <source>
        <dbReference type="ARBA" id="ARBA00000677"/>
    </source>
</evidence>
<evidence type="ECO:0000313" key="12">
    <source>
        <dbReference type="Proteomes" id="UP000095780"/>
    </source>
</evidence>
<accession>A0A174YRP6</accession>
<evidence type="ECO:0000256" key="2">
    <source>
        <dbReference type="ARBA" id="ARBA00004401"/>
    </source>
</evidence>
<dbReference type="Proteomes" id="UP000095621">
    <property type="component" value="Unassembled WGS sequence"/>
</dbReference>
<dbReference type="Proteomes" id="UP000095780">
    <property type="component" value="Unassembled WGS sequence"/>
</dbReference>
<dbReference type="EC" id="3.4.21.89" evidence="4 7"/>
<dbReference type="GO" id="GO:0005886">
    <property type="term" value="C:plasma membrane"/>
    <property type="evidence" value="ECO:0007669"/>
    <property type="project" value="UniProtKB-SubCell"/>
</dbReference>
<dbReference type="GO" id="GO:0006465">
    <property type="term" value="P:signal peptide processing"/>
    <property type="evidence" value="ECO:0007669"/>
    <property type="project" value="InterPro"/>
</dbReference>
<dbReference type="GO" id="GO:0009003">
    <property type="term" value="F:signal peptidase activity"/>
    <property type="evidence" value="ECO:0007669"/>
    <property type="project" value="UniProtKB-EC"/>
</dbReference>
<dbReference type="PROSITE" id="PS00760">
    <property type="entry name" value="SPASE_I_2"/>
    <property type="match status" value="1"/>
</dbReference>
<dbReference type="NCBIfam" id="TIGR02227">
    <property type="entry name" value="sigpep_I_bact"/>
    <property type="match status" value="1"/>
</dbReference>
<dbReference type="EMBL" id="CZBV01000001">
    <property type="protein sequence ID" value="CUQ79887.1"/>
    <property type="molecule type" value="Genomic_DNA"/>
</dbReference>
<evidence type="ECO:0000313" key="11">
    <source>
        <dbReference type="Proteomes" id="UP000095621"/>
    </source>
</evidence>
<protein>
    <recommendedName>
        <fullName evidence="4 7">Signal peptidase I</fullName>
        <ecNumber evidence="4 7">3.4.21.89</ecNumber>
    </recommendedName>
</protein>
<evidence type="ECO:0000313" key="10">
    <source>
        <dbReference type="EMBL" id="CUQ79887.1"/>
    </source>
</evidence>
<reference evidence="11 12" key="1">
    <citation type="submission" date="2015-09" db="EMBL/GenBank/DDBJ databases">
        <authorList>
            <consortium name="Pathogen Informatics"/>
        </authorList>
    </citation>
    <scope>NUCLEOTIDE SEQUENCE [LARGE SCALE GENOMIC DNA]</scope>
    <source>
        <strain evidence="9 11">2789STDY5834875</strain>
        <strain evidence="10 12">2789STDY5834878</strain>
    </source>
</reference>
<dbReference type="EMBL" id="CZBU01000002">
    <property type="protein sequence ID" value="CUQ76207.1"/>
    <property type="molecule type" value="Genomic_DNA"/>
</dbReference>
<dbReference type="AlphaFoldDB" id="A0A174YRP6"/>
<proteinExistence type="inferred from homology"/>
<dbReference type="GO" id="GO:0004252">
    <property type="term" value="F:serine-type endopeptidase activity"/>
    <property type="evidence" value="ECO:0007669"/>
    <property type="project" value="InterPro"/>
</dbReference>
<feature type="active site" evidence="6">
    <location>
        <position position="48"/>
    </location>
</feature>
<evidence type="ECO:0000256" key="7">
    <source>
        <dbReference type="RuleBase" id="RU362042"/>
    </source>
</evidence>
<dbReference type="InterPro" id="IPR000223">
    <property type="entry name" value="Pept_S26A_signal_pept_1"/>
</dbReference>
<keyword evidence="7" id="KW-0645">Protease</keyword>
<keyword evidence="7" id="KW-1133">Transmembrane helix</keyword>
<dbReference type="PANTHER" id="PTHR43390:SF1">
    <property type="entry name" value="CHLOROPLAST PROCESSING PEPTIDASE"/>
    <property type="match status" value="1"/>
</dbReference>
<dbReference type="InterPro" id="IPR036286">
    <property type="entry name" value="LexA/Signal_pep-like_sf"/>
</dbReference>
<dbReference type="InterPro" id="IPR019758">
    <property type="entry name" value="Pept_S26A_signal_pept_1_CS"/>
</dbReference>